<dbReference type="InterPro" id="IPR054187">
    <property type="entry name" value="DUF6892"/>
</dbReference>
<evidence type="ECO:0000313" key="3">
    <source>
        <dbReference type="Proteomes" id="UP000237717"/>
    </source>
</evidence>
<accession>A0A2L2LHJ0</accession>
<proteinExistence type="predicted"/>
<sequence>MLKRRDLVAAGGVLATLGWPRMASASRYPTSGDTPGAPFDDPNLKLAILSSLIDKRLIDLGTPQQLAEHVLGRHVDLEKEGYQPIPAVRAYLDRYPLTPELLNQIDELVLDGGNSVYRYVWFFWDGENDIFDIKNLAGIEHCPNIKGLDLTSMIGTVDLRDLLPPFKVETISAGVALSNIPALLDMPSLRSVRILDDQLYEEVTTPEHPNRQVMEVLKARGVSVWVHWVSSYDENRPAYQ</sequence>
<dbReference type="Pfam" id="PF21832">
    <property type="entry name" value="DUF6892"/>
    <property type="match status" value="1"/>
</dbReference>
<dbReference type="Proteomes" id="UP000237717">
    <property type="component" value="Chromosome II"/>
</dbReference>
<reference evidence="2 3" key="1">
    <citation type="submission" date="2018-02" db="EMBL/GenBank/DDBJ databases">
        <title>Complete genome sequence of Agrobacterium tumefaciens 1D1609.</title>
        <authorList>
            <person name="Cho S.-T."/>
            <person name="Haryono M."/>
            <person name="Chang H.-H."/>
            <person name="Santos M.N."/>
            <person name="Lai E.-M."/>
            <person name="Kuo C.-H."/>
        </authorList>
    </citation>
    <scope>NUCLEOTIDE SEQUENCE [LARGE SCALE GENOMIC DNA]</scope>
    <source>
        <strain evidence="2 3">1D1609</strain>
    </source>
</reference>
<evidence type="ECO:0000259" key="1">
    <source>
        <dbReference type="Pfam" id="PF21832"/>
    </source>
</evidence>
<evidence type="ECO:0000313" key="2">
    <source>
        <dbReference type="EMBL" id="AVH43708.1"/>
    </source>
</evidence>
<dbReference type="AlphaFoldDB" id="A0A2L2LHJ0"/>
<name>A0A2L2LHJ0_AGRTU</name>
<organism evidence="2 3">
    <name type="scientific">Agrobacterium tumefaciens</name>
    <dbReference type="NCBI Taxonomy" id="358"/>
    <lineage>
        <taxon>Bacteria</taxon>
        <taxon>Pseudomonadati</taxon>
        <taxon>Pseudomonadota</taxon>
        <taxon>Alphaproteobacteria</taxon>
        <taxon>Hyphomicrobiales</taxon>
        <taxon>Rhizobiaceae</taxon>
        <taxon>Rhizobium/Agrobacterium group</taxon>
        <taxon>Agrobacterium</taxon>
        <taxon>Agrobacterium tumefaciens complex</taxon>
    </lineage>
</organism>
<dbReference type="EMBL" id="CP026925">
    <property type="protein sequence ID" value="AVH43708.1"/>
    <property type="molecule type" value="Genomic_DNA"/>
</dbReference>
<feature type="domain" description="DUF6892" evidence="1">
    <location>
        <begin position="37"/>
        <end position="224"/>
    </location>
</feature>
<protein>
    <recommendedName>
        <fullName evidence="1">DUF6892 domain-containing protein</fullName>
    </recommendedName>
</protein>
<gene>
    <name evidence="2" type="ORF">At1D1609_36550</name>
</gene>